<keyword evidence="1" id="KW-0067">ATP-binding</keyword>
<evidence type="ECO:0000313" key="1">
    <source>
        <dbReference type="EMBL" id="EKC51533.1"/>
    </source>
</evidence>
<keyword evidence="1" id="KW-0547">Nucleotide-binding</keyword>
<organism evidence="1">
    <name type="scientific">human gut metagenome</name>
    <dbReference type="NCBI Taxonomy" id="408170"/>
    <lineage>
        <taxon>unclassified sequences</taxon>
        <taxon>metagenomes</taxon>
        <taxon>organismal metagenomes</taxon>
    </lineage>
</organism>
<reference evidence="1" key="1">
    <citation type="journal article" date="2013" name="Environ. Microbiol.">
        <title>Microbiota from the distal guts of lean and obese adolescents exhibit partial functional redundancy besides clear differences in community structure.</title>
        <authorList>
            <person name="Ferrer M."/>
            <person name="Ruiz A."/>
            <person name="Lanza F."/>
            <person name="Haange S.B."/>
            <person name="Oberbach A."/>
            <person name="Till H."/>
            <person name="Bargiela R."/>
            <person name="Campoy C."/>
            <person name="Segura M.T."/>
            <person name="Richter M."/>
            <person name="von Bergen M."/>
            <person name="Seifert J."/>
            <person name="Suarez A."/>
        </authorList>
    </citation>
    <scope>NUCLEOTIDE SEQUENCE</scope>
</reference>
<protein>
    <submittedName>
        <fullName evidence="1">Helicase</fullName>
    </submittedName>
</protein>
<keyword evidence="1" id="KW-0347">Helicase</keyword>
<gene>
    <name evidence="1" type="ORF">LEA_17346</name>
</gene>
<sequence>SFSPEEEILNNEESVLAFCERLEEIVERHSFVNQLERHSYSFEEAKRIVETCDTEITESIDNLSILNKSRDNISRRILTRLNDLCISALLLNAMKDGYQSPNAGFAWEYSLLRANTKYLGNFYRGLQYIGRRIPEEGQAERLMLKYYSFMWQIRQSLYENYGITVLQNLEKFQEYTGTDEQDKQYYELVANAFSNPKTEQKHNSNTRFYI</sequence>
<comment type="caution">
    <text evidence="1">The sequence shown here is derived from an EMBL/GenBank/DDBJ whole genome shotgun (WGS) entry which is preliminary data.</text>
</comment>
<proteinExistence type="predicted"/>
<name>K1S1J1_9ZZZZ</name>
<keyword evidence="1" id="KW-0378">Hydrolase</keyword>
<accession>K1S1J1</accession>
<dbReference type="AlphaFoldDB" id="K1S1J1"/>
<feature type="non-terminal residue" evidence="1">
    <location>
        <position position="1"/>
    </location>
</feature>
<dbReference type="GO" id="GO:0004386">
    <property type="term" value="F:helicase activity"/>
    <property type="evidence" value="ECO:0007669"/>
    <property type="project" value="UniProtKB-KW"/>
</dbReference>
<dbReference type="EMBL" id="AJWY01011876">
    <property type="protein sequence ID" value="EKC51533.1"/>
    <property type="molecule type" value="Genomic_DNA"/>
</dbReference>
<feature type="non-terminal residue" evidence="1">
    <location>
        <position position="210"/>
    </location>
</feature>